<dbReference type="SUPFAM" id="SSF54427">
    <property type="entry name" value="NTF2-like"/>
    <property type="match status" value="1"/>
</dbReference>
<dbReference type="PIRSF" id="PIRSF028288">
    <property type="entry name" value="UCP028288"/>
    <property type="match status" value="1"/>
</dbReference>
<dbReference type="EMBL" id="ASSJ01000003">
    <property type="protein sequence ID" value="ERN43079.1"/>
    <property type="molecule type" value="Genomic_DNA"/>
</dbReference>
<keyword evidence="1" id="KW-0732">Signal</keyword>
<comment type="caution">
    <text evidence="2">The sequence shown here is derived from an EMBL/GenBank/DDBJ whole genome shotgun (WGS) entry which is preliminary data.</text>
</comment>
<protein>
    <recommendedName>
        <fullName evidence="4">Phosphoribosyl-AMP cyclohydrolase</fullName>
    </recommendedName>
</protein>
<dbReference type="InParanoid" id="U5DR34"/>
<reference evidence="2 3" key="1">
    <citation type="submission" date="2013-05" db="EMBL/GenBank/DDBJ databases">
        <title>Draft genome sequence of Rubidibacter lacunae KORDI 51-2.</title>
        <authorList>
            <person name="Choi D.H."/>
            <person name="Noh J.H."/>
            <person name="Kwon K.-K."/>
            <person name="Lee J.-H."/>
            <person name="Ryu J.-Y."/>
        </authorList>
    </citation>
    <scope>NUCLEOTIDE SEQUENCE [LARGE SCALE GENOMIC DNA]</scope>
    <source>
        <strain evidence="2 3">KORDI 51-2</strain>
    </source>
</reference>
<dbReference type="Gene3D" id="3.10.450.50">
    <property type="match status" value="1"/>
</dbReference>
<feature type="signal peptide" evidence="1">
    <location>
        <begin position="1"/>
        <end position="22"/>
    </location>
</feature>
<proteinExistence type="predicted"/>
<evidence type="ECO:0000313" key="3">
    <source>
        <dbReference type="Proteomes" id="UP000016960"/>
    </source>
</evidence>
<gene>
    <name evidence="2" type="ORF">KR51_00001400</name>
</gene>
<feature type="chain" id="PRO_5004659005" description="Phosphoribosyl-AMP cyclohydrolase" evidence="1">
    <location>
        <begin position="23"/>
        <end position="189"/>
    </location>
</feature>
<dbReference type="RefSeq" id="WP_022603825.1">
    <property type="nucleotide sequence ID" value="NZ_ASSJ01000003.1"/>
</dbReference>
<dbReference type="AlphaFoldDB" id="U5DR34"/>
<evidence type="ECO:0000256" key="1">
    <source>
        <dbReference type="SAM" id="SignalP"/>
    </source>
</evidence>
<dbReference type="OrthoDB" id="9807600at2"/>
<sequence>MKKFILAITSLLFLLVGSVTYAGESTTPPQPKPITEAEVHEAQKIWGDGIVAIGNAFTNEEDYKALAATHVDTLYAYDEGVVLFKPTKAATQQFRLSEPEAISYFVTGKVPEDRGFALQPWSAVRFENAGILIDTDSAVAMGNYFFTDTNTGKEAKVEFTFGYVRGADGKLLINVHHSAFPYHPLTDDG</sequence>
<dbReference type="eggNOG" id="COG4337">
    <property type="taxonomic scope" value="Bacteria"/>
</dbReference>
<name>U5DR34_9CHRO</name>
<accession>U5DR34</accession>
<dbReference type="Proteomes" id="UP000016960">
    <property type="component" value="Unassembled WGS sequence"/>
</dbReference>
<keyword evidence="3" id="KW-1185">Reference proteome</keyword>
<dbReference type="InterPro" id="IPR032710">
    <property type="entry name" value="NTF2-like_dom_sf"/>
</dbReference>
<evidence type="ECO:0008006" key="4">
    <source>
        <dbReference type="Google" id="ProtNLM"/>
    </source>
</evidence>
<evidence type="ECO:0000313" key="2">
    <source>
        <dbReference type="EMBL" id="ERN43079.1"/>
    </source>
</evidence>
<dbReference type="InterPro" id="IPR016878">
    <property type="entry name" value="MICAH-like"/>
</dbReference>
<dbReference type="PATRIC" id="fig|582515.4.peg.161"/>
<organism evidence="2 3">
    <name type="scientific">Rubidibacter lacunae KORDI 51-2</name>
    <dbReference type="NCBI Taxonomy" id="582515"/>
    <lineage>
        <taxon>Bacteria</taxon>
        <taxon>Bacillati</taxon>
        <taxon>Cyanobacteriota</taxon>
        <taxon>Cyanophyceae</taxon>
        <taxon>Oscillatoriophycideae</taxon>
        <taxon>Chroococcales</taxon>
        <taxon>Aphanothecaceae</taxon>
        <taxon>Rubidibacter</taxon>
    </lineage>
</organism>